<reference evidence="1" key="1">
    <citation type="journal article" date="2021" name="Proc. Natl. Acad. Sci. U.S.A.">
        <title>A Catalog of Tens of Thousands of Viruses from Human Metagenomes Reveals Hidden Associations with Chronic Diseases.</title>
        <authorList>
            <person name="Tisza M.J."/>
            <person name="Buck C.B."/>
        </authorList>
    </citation>
    <scope>NUCLEOTIDE SEQUENCE</scope>
    <source>
        <strain evidence="1">Ct4Am4</strain>
    </source>
</reference>
<sequence length="45" mass="5423">MQYRIQQLENKVNKHNSIVERTYKLEGEVKELQHDVRDLKGDIKV</sequence>
<organism evidence="1">
    <name type="scientific">Siphoviridae sp. ct4Am4</name>
    <dbReference type="NCBI Taxonomy" id="2826287"/>
    <lineage>
        <taxon>Viruses</taxon>
        <taxon>Duplodnaviria</taxon>
        <taxon>Heunggongvirae</taxon>
        <taxon>Uroviricota</taxon>
        <taxon>Caudoviricetes</taxon>
    </lineage>
</organism>
<protein>
    <submittedName>
        <fullName evidence="1">Alpha/beta peptide</fullName>
    </submittedName>
</protein>
<dbReference type="EMBL" id="BK015792">
    <property type="protein sequence ID" value="DAE25115.1"/>
    <property type="molecule type" value="Genomic_DNA"/>
</dbReference>
<evidence type="ECO:0000313" key="1">
    <source>
        <dbReference type="EMBL" id="DAE25115.1"/>
    </source>
</evidence>
<proteinExistence type="predicted"/>
<name>A0A8S5R1Z8_9CAUD</name>
<accession>A0A8S5R1Z8</accession>